<dbReference type="Proteomes" id="UP001396334">
    <property type="component" value="Unassembled WGS sequence"/>
</dbReference>
<evidence type="ECO:0000313" key="2">
    <source>
        <dbReference type="Proteomes" id="UP001396334"/>
    </source>
</evidence>
<comment type="caution">
    <text evidence="1">The sequence shown here is derived from an EMBL/GenBank/DDBJ whole genome shotgun (WGS) entry which is preliminary data.</text>
</comment>
<keyword evidence="2" id="KW-1185">Reference proteome</keyword>
<gene>
    <name evidence="1" type="ORF">V6N11_075483</name>
</gene>
<sequence length="89" mass="9763">MKWAKINGRKKGISKSTDVGLKEETVGLGSQAQYAYADQQVDLDFSNWICPMDQQVGGLKANGLSSRGWVESPVFWSESFPGSESFRGS</sequence>
<evidence type="ECO:0000313" key="1">
    <source>
        <dbReference type="EMBL" id="KAK9008594.1"/>
    </source>
</evidence>
<organism evidence="1 2">
    <name type="scientific">Hibiscus sabdariffa</name>
    <name type="common">roselle</name>
    <dbReference type="NCBI Taxonomy" id="183260"/>
    <lineage>
        <taxon>Eukaryota</taxon>
        <taxon>Viridiplantae</taxon>
        <taxon>Streptophyta</taxon>
        <taxon>Embryophyta</taxon>
        <taxon>Tracheophyta</taxon>
        <taxon>Spermatophyta</taxon>
        <taxon>Magnoliopsida</taxon>
        <taxon>eudicotyledons</taxon>
        <taxon>Gunneridae</taxon>
        <taxon>Pentapetalae</taxon>
        <taxon>rosids</taxon>
        <taxon>malvids</taxon>
        <taxon>Malvales</taxon>
        <taxon>Malvaceae</taxon>
        <taxon>Malvoideae</taxon>
        <taxon>Hibiscus</taxon>
    </lineage>
</organism>
<accession>A0ABR2R6P7</accession>
<protein>
    <submittedName>
        <fullName evidence="1">Uncharacterized protein</fullName>
    </submittedName>
</protein>
<dbReference type="EMBL" id="JBBPBN010000026">
    <property type="protein sequence ID" value="KAK9008594.1"/>
    <property type="molecule type" value="Genomic_DNA"/>
</dbReference>
<proteinExistence type="predicted"/>
<reference evidence="1 2" key="1">
    <citation type="journal article" date="2024" name="G3 (Bethesda)">
        <title>Genome assembly of Hibiscus sabdariffa L. provides insights into metabolisms of medicinal natural products.</title>
        <authorList>
            <person name="Kim T."/>
        </authorList>
    </citation>
    <scope>NUCLEOTIDE SEQUENCE [LARGE SCALE GENOMIC DNA]</scope>
    <source>
        <strain evidence="1">TK-2024</strain>
        <tissue evidence="1">Old leaves</tissue>
    </source>
</reference>
<name>A0ABR2R6P7_9ROSI</name>